<evidence type="ECO:0000256" key="3">
    <source>
        <dbReference type="ARBA" id="ARBA00012528"/>
    </source>
</evidence>
<dbReference type="InterPro" id="IPR035965">
    <property type="entry name" value="PAS-like_dom_sf"/>
</dbReference>
<organism evidence="11 12">
    <name type="scientific">Halopseudomonas salegens</name>
    <dbReference type="NCBI Taxonomy" id="1434072"/>
    <lineage>
        <taxon>Bacteria</taxon>
        <taxon>Pseudomonadati</taxon>
        <taxon>Pseudomonadota</taxon>
        <taxon>Gammaproteobacteria</taxon>
        <taxon>Pseudomonadales</taxon>
        <taxon>Pseudomonadaceae</taxon>
        <taxon>Halopseudomonas</taxon>
    </lineage>
</organism>
<dbReference type="GO" id="GO:0052621">
    <property type="term" value="F:diguanylate cyclase activity"/>
    <property type="evidence" value="ECO:0007669"/>
    <property type="project" value="UniProtKB-EC"/>
</dbReference>
<feature type="domain" description="CHASE" evidence="9">
    <location>
        <begin position="107"/>
        <end position="211"/>
    </location>
</feature>
<dbReference type="SMART" id="SM01079">
    <property type="entry name" value="CHASE"/>
    <property type="match status" value="1"/>
</dbReference>
<evidence type="ECO:0000256" key="7">
    <source>
        <dbReference type="ARBA" id="ARBA00034247"/>
    </source>
</evidence>
<dbReference type="Gene3D" id="3.30.450.350">
    <property type="entry name" value="CHASE domain"/>
    <property type="match status" value="1"/>
</dbReference>
<dbReference type="Pfam" id="PF13188">
    <property type="entry name" value="PAS_8"/>
    <property type="match status" value="1"/>
</dbReference>
<keyword evidence="12" id="KW-1185">Reference proteome</keyword>
<dbReference type="NCBIfam" id="TIGR00229">
    <property type="entry name" value="sensory_box"/>
    <property type="match status" value="1"/>
</dbReference>
<dbReference type="InterPro" id="IPR006189">
    <property type="entry name" value="CHASE_dom"/>
</dbReference>
<dbReference type="FunFam" id="3.30.70.270:FF:000001">
    <property type="entry name" value="Diguanylate cyclase domain protein"/>
    <property type="match status" value="1"/>
</dbReference>
<dbReference type="InterPro" id="IPR043128">
    <property type="entry name" value="Rev_trsase/Diguanyl_cyclase"/>
</dbReference>
<evidence type="ECO:0000256" key="2">
    <source>
        <dbReference type="ARBA" id="ARBA00004533"/>
    </source>
</evidence>
<dbReference type="PANTHER" id="PTHR45138:SF9">
    <property type="entry name" value="DIGUANYLATE CYCLASE DGCM-RELATED"/>
    <property type="match status" value="1"/>
</dbReference>
<comment type="cofactor">
    <cofactor evidence="1">
        <name>Mg(2+)</name>
        <dbReference type="ChEBI" id="CHEBI:18420"/>
    </cofactor>
</comment>
<dbReference type="NCBIfam" id="TIGR00254">
    <property type="entry name" value="GGDEF"/>
    <property type="match status" value="1"/>
</dbReference>
<comment type="catalytic activity">
    <reaction evidence="7">
        <text>2 GTP = 3',3'-c-di-GMP + 2 diphosphate</text>
        <dbReference type="Rhea" id="RHEA:24898"/>
        <dbReference type="ChEBI" id="CHEBI:33019"/>
        <dbReference type="ChEBI" id="CHEBI:37565"/>
        <dbReference type="ChEBI" id="CHEBI:58805"/>
        <dbReference type="EC" id="2.7.7.65"/>
    </reaction>
</comment>
<proteinExistence type="predicted"/>
<evidence type="ECO:0000259" key="9">
    <source>
        <dbReference type="PROSITE" id="PS50839"/>
    </source>
</evidence>
<evidence type="ECO:0000256" key="1">
    <source>
        <dbReference type="ARBA" id="ARBA00001946"/>
    </source>
</evidence>
<name>A0A1H2H2F6_9GAMM</name>
<dbReference type="RefSeq" id="WP_092387753.1">
    <property type="nucleotide sequence ID" value="NZ_LT629787.1"/>
</dbReference>
<evidence type="ECO:0000313" key="11">
    <source>
        <dbReference type="EMBL" id="SDU26006.1"/>
    </source>
</evidence>
<dbReference type="InterPro" id="IPR000160">
    <property type="entry name" value="GGDEF_dom"/>
</dbReference>
<accession>A0A1H2H2F6</accession>
<dbReference type="GO" id="GO:0005886">
    <property type="term" value="C:plasma membrane"/>
    <property type="evidence" value="ECO:0007669"/>
    <property type="project" value="UniProtKB-SubCell"/>
</dbReference>
<evidence type="ECO:0000256" key="4">
    <source>
        <dbReference type="ARBA" id="ARBA00022692"/>
    </source>
</evidence>
<dbReference type="Proteomes" id="UP000243924">
    <property type="component" value="Chromosome I"/>
</dbReference>
<dbReference type="InterPro" id="IPR000014">
    <property type="entry name" value="PAS"/>
</dbReference>
<gene>
    <name evidence="11" type="ORF">SAMN05216210_2725</name>
</gene>
<dbReference type="Gene3D" id="3.30.450.20">
    <property type="entry name" value="PAS domain"/>
    <property type="match status" value="1"/>
</dbReference>
<dbReference type="GO" id="GO:0043709">
    <property type="term" value="P:cell adhesion involved in single-species biofilm formation"/>
    <property type="evidence" value="ECO:0007669"/>
    <property type="project" value="TreeGrafter"/>
</dbReference>
<dbReference type="SMART" id="SM00267">
    <property type="entry name" value="GGDEF"/>
    <property type="match status" value="1"/>
</dbReference>
<evidence type="ECO:0000256" key="5">
    <source>
        <dbReference type="ARBA" id="ARBA00022989"/>
    </source>
</evidence>
<dbReference type="InterPro" id="IPR029787">
    <property type="entry name" value="Nucleotide_cyclase"/>
</dbReference>
<dbReference type="EMBL" id="LT629787">
    <property type="protein sequence ID" value="SDU26006.1"/>
    <property type="molecule type" value="Genomic_DNA"/>
</dbReference>
<dbReference type="Pfam" id="PF03924">
    <property type="entry name" value="CHASE"/>
    <property type="match status" value="1"/>
</dbReference>
<dbReference type="Gene3D" id="3.30.70.270">
    <property type="match status" value="1"/>
</dbReference>
<feature type="domain" description="GGDEF" evidence="10">
    <location>
        <begin position="477"/>
        <end position="613"/>
    </location>
</feature>
<dbReference type="STRING" id="1434072.SAMN05216210_2725"/>
<protein>
    <recommendedName>
        <fullName evidence="3">diguanylate cyclase</fullName>
        <ecNumber evidence="3">2.7.7.65</ecNumber>
    </recommendedName>
</protein>
<dbReference type="AlphaFoldDB" id="A0A1H2H2F6"/>
<dbReference type="GO" id="GO:0007165">
    <property type="term" value="P:signal transduction"/>
    <property type="evidence" value="ECO:0007669"/>
    <property type="project" value="UniProtKB-ARBA"/>
</dbReference>
<evidence type="ECO:0000256" key="6">
    <source>
        <dbReference type="ARBA" id="ARBA00023136"/>
    </source>
</evidence>
<sequence length="616" mass="70131">MLLRTFARNPGLSRVLIATLCGLLIAANLLIWQALTNAEKQQAKSRLKLETHALALQLEARFESQASSLRRLANRWPYHHDDYQQWLLDVERLLDDVGNYQAIEWLDADYRMQWIEPLAGNEAVIGFEYPLDHPNYPFLERVRGSSEPELSDSFELQQGGPGLAYYVPVYREIDGQKRFDGFLLAVFRVEVLLEDLLRDLAEERLSLVFYDQRAELFNRQRPDALELDWAVESQVVLGGNSGFVLRSKPTRQLLQETTTRLPAMILGAGLLASFSLCLALWLAMLSGQRSQQLKQSNQSLQREVVRRQATEERMQQQSARLKLILDLTDHSHDALFIIGLDPQELIYMNRACWQTLGYDQKELASILAIAPEDVMPDYQAWADLLQQQVESQGNAIYQQNARHRNGDLIPMEISVSYLQRYGRDHLICVGRNNSVQLAVTHRLEALSNQDGLTGLFNRRYFDETLHSEWRRMRRGSEPLGLLMLDVDHFKPFNDQLGHQAGDEALQKLAVALRENLLREGDCACRYGGEEFAVILPGADLEQCERVAHHLHQAVQDLHISHPETEIKYLTISIGAASLIPDADNSPHDLVQIADRMLYQAKSSGRNRTCSADQAAS</sequence>
<dbReference type="SUPFAM" id="SSF55073">
    <property type="entry name" value="Nucleotide cyclase"/>
    <property type="match status" value="1"/>
</dbReference>
<comment type="subcellular location">
    <subcellularLocation>
        <location evidence="2">Cell inner membrane</location>
    </subcellularLocation>
</comment>
<dbReference type="OrthoDB" id="9812260at2"/>
<dbReference type="PROSITE" id="PS50839">
    <property type="entry name" value="CHASE"/>
    <property type="match status" value="1"/>
</dbReference>
<dbReference type="InterPro" id="IPR050469">
    <property type="entry name" value="Diguanylate_Cyclase"/>
</dbReference>
<reference evidence="12" key="1">
    <citation type="submission" date="2016-10" db="EMBL/GenBank/DDBJ databases">
        <authorList>
            <person name="Varghese N."/>
            <person name="Submissions S."/>
        </authorList>
    </citation>
    <scope>NUCLEOTIDE SEQUENCE [LARGE SCALE GENOMIC DNA]</scope>
    <source>
        <strain evidence="12">CECT 8338</strain>
    </source>
</reference>
<dbReference type="EC" id="2.7.7.65" evidence="3"/>
<dbReference type="Pfam" id="PF00990">
    <property type="entry name" value="GGDEF"/>
    <property type="match status" value="1"/>
</dbReference>
<evidence type="ECO:0000256" key="8">
    <source>
        <dbReference type="SAM" id="Phobius"/>
    </source>
</evidence>
<feature type="transmembrane region" description="Helical" evidence="8">
    <location>
        <begin position="261"/>
        <end position="285"/>
    </location>
</feature>
<keyword evidence="4 8" id="KW-0812">Transmembrane</keyword>
<dbReference type="InterPro" id="IPR042240">
    <property type="entry name" value="CHASE_sf"/>
</dbReference>
<dbReference type="GO" id="GO:1902201">
    <property type="term" value="P:negative regulation of bacterial-type flagellum-dependent cell motility"/>
    <property type="evidence" value="ECO:0007669"/>
    <property type="project" value="TreeGrafter"/>
</dbReference>
<keyword evidence="6 8" id="KW-0472">Membrane</keyword>
<dbReference type="SUPFAM" id="SSF55785">
    <property type="entry name" value="PYP-like sensor domain (PAS domain)"/>
    <property type="match status" value="1"/>
</dbReference>
<evidence type="ECO:0000313" key="12">
    <source>
        <dbReference type="Proteomes" id="UP000243924"/>
    </source>
</evidence>
<dbReference type="CDD" id="cd01949">
    <property type="entry name" value="GGDEF"/>
    <property type="match status" value="1"/>
</dbReference>
<dbReference type="PANTHER" id="PTHR45138">
    <property type="entry name" value="REGULATORY COMPONENTS OF SENSORY TRANSDUCTION SYSTEM"/>
    <property type="match status" value="1"/>
</dbReference>
<dbReference type="PROSITE" id="PS50887">
    <property type="entry name" value="GGDEF"/>
    <property type="match status" value="1"/>
</dbReference>
<keyword evidence="5 8" id="KW-1133">Transmembrane helix</keyword>
<evidence type="ECO:0000259" key="10">
    <source>
        <dbReference type="PROSITE" id="PS50887"/>
    </source>
</evidence>